<sequence length="26" mass="2842">MPDGNGLDKGNVRIQVYKVHQLCGSL</sequence>
<evidence type="ECO:0000313" key="1">
    <source>
        <dbReference type="EMBL" id="MBX40734.1"/>
    </source>
</evidence>
<protein>
    <submittedName>
        <fullName evidence="1">Uncharacterized protein</fullName>
    </submittedName>
</protein>
<name>A0A2P2NE44_RHIMU</name>
<dbReference type="AlphaFoldDB" id="A0A2P2NE44"/>
<accession>A0A2P2NE44</accession>
<organism evidence="1">
    <name type="scientific">Rhizophora mucronata</name>
    <name type="common">Asiatic mangrove</name>
    <dbReference type="NCBI Taxonomy" id="61149"/>
    <lineage>
        <taxon>Eukaryota</taxon>
        <taxon>Viridiplantae</taxon>
        <taxon>Streptophyta</taxon>
        <taxon>Embryophyta</taxon>
        <taxon>Tracheophyta</taxon>
        <taxon>Spermatophyta</taxon>
        <taxon>Magnoliopsida</taxon>
        <taxon>eudicotyledons</taxon>
        <taxon>Gunneridae</taxon>
        <taxon>Pentapetalae</taxon>
        <taxon>rosids</taxon>
        <taxon>fabids</taxon>
        <taxon>Malpighiales</taxon>
        <taxon>Rhizophoraceae</taxon>
        <taxon>Rhizophora</taxon>
    </lineage>
</organism>
<reference evidence="1" key="1">
    <citation type="submission" date="2018-02" db="EMBL/GenBank/DDBJ databases">
        <title>Rhizophora mucronata_Transcriptome.</title>
        <authorList>
            <person name="Meera S.P."/>
            <person name="Sreeshan A."/>
            <person name="Augustine A."/>
        </authorList>
    </citation>
    <scope>NUCLEOTIDE SEQUENCE</scope>
    <source>
        <tissue evidence="1">Leaf</tissue>
    </source>
</reference>
<proteinExistence type="predicted"/>
<dbReference type="EMBL" id="GGEC01060250">
    <property type="protein sequence ID" value="MBX40734.1"/>
    <property type="molecule type" value="Transcribed_RNA"/>
</dbReference>